<evidence type="ECO:0000313" key="2">
    <source>
        <dbReference type="EMBL" id="WOG93114.1"/>
    </source>
</evidence>
<dbReference type="Proteomes" id="UP000077755">
    <property type="component" value="Chromosome 3"/>
</dbReference>
<protein>
    <submittedName>
        <fullName evidence="2">Uncharacterized protein</fullName>
    </submittedName>
</protein>
<sequence>MESINHQGISLYSDKATYLKEFSSGVELRAKIAELNKIKEDLKQAKEDARDSWSNCRPLIHVLEKLETDTEIAKKGSAMFSSVVSELQSQLEAIKMSIKSMRDEELNVTKMINEINDVLEETQEEMEEILSEIDEKRCEREELTLMLKIRRQTLDVLQLTHRALRLEVECFGASAAEALQHIAKSKNDSTTVQLTLEDFDAITKAAEENTFLQEWRVSASTEQRFATQKRRDLFFKRFVELHRLKSYQRKTDLEI</sequence>
<reference evidence="2" key="2">
    <citation type="submission" date="2022-03" db="EMBL/GenBank/DDBJ databases">
        <title>Draft title - Genomic analysis of global carrot germplasm unveils the trajectory of domestication and the origin of high carotenoid orange carrot.</title>
        <authorList>
            <person name="Iorizzo M."/>
            <person name="Ellison S."/>
            <person name="Senalik D."/>
            <person name="Macko-Podgorni A."/>
            <person name="Grzebelus D."/>
            <person name="Bostan H."/>
            <person name="Rolling W."/>
            <person name="Curaba J."/>
            <person name="Simon P."/>
        </authorList>
    </citation>
    <scope>NUCLEOTIDE SEQUENCE</scope>
    <source>
        <tissue evidence="2">Leaf</tissue>
    </source>
</reference>
<keyword evidence="3" id="KW-1185">Reference proteome</keyword>
<feature type="coiled-coil region" evidence="1">
    <location>
        <begin position="25"/>
        <end position="52"/>
    </location>
</feature>
<gene>
    <name evidence="2" type="ORF">DCAR_0312395</name>
</gene>
<accession>A0AAF0WPT3</accession>
<reference evidence="2" key="1">
    <citation type="journal article" date="2016" name="Nat. Genet.">
        <title>A high-quality carrot genome assembly provides new insights into carotenoid accumulation and asterid genome evolution.</title>
        <authorList>
            <person name="Iorizzo M."/>
            <person name="Ellison S."/>
            <person name="Senalik D."/>
            <person name="Zeng P."/>
            <person name="Satapoomin P."/>
            <person name="Huang J."/>
            <person name="Bowman M."/>
            <person name="Iovene M."/>
            <person name="Sanseverino W."/>
            <person name="Cavagnaro P."/>
            <person name="Yildiz M."/>
            <person name="Macko-Podgorni A."/>
            <person name="Moranska E."/>
            <person name="Grzebelus E."/>
            <person name="Grzebelus D."/>
            <person name="Ashrafi H."/>
            <person name="Zheng Z."/>
            <person name="Cheng S."/>
            <person name="Spooner D."/>
            <person name="Van Deynze A."/>
            <person name="Simon P."/>
        </authorList>
    </citation>
    <scope>NUCLEOTIDE SEQUENCE</scope>
    <source>
        <tissue evidence="2">Leaf</tissue>
    </source>
</reference>
<organism evidence="2 3">
    <name type="scientific">Daucus carota subsp. sativus</name>
    <name type="common">Carrot</name>
    <dbReference type="NCBI Taxonomy" id="79200"/>
    <lineage>
        <taxon>Eukaryota</taxon>
        <taxon>Viridiplantae</taxon>
        <taxon>Streptophyta</taxon>
        <taxon>Embryophyta</taxon>
        <taxon>Tracheophyta</taxon>
        <taxon>Spermatophyta</taxon>
        <taxon>Magnoliopsida</taxon>
        <taxon>eudicotyledons</taxon>
        <taxon>Gunneridae</taxon>
        <taxon>Pentapetalae</taxon>
        <taxon>asterids</taxon>
        <taxon>campanulids</taxon>
        <taxon>Apiales</taxon>
        <taxon>Apiaceae</taxon>
        <taxon>Apioideae</taxon>
        <taxon>Scandiceae</taxon>
        <taxon>Daucinae</taxon>
        <taxon>Daucus</taxon>
        <taxon>Daucus sect. Daucus</taxon>
    </lineage>
</organism>
<keyword evidence="1" id="KW-0175">Coiled coil</keyword>
<evidence type="ECO:0000256" key="1">
    <source>
        <dbReference type="SAM" id="Coils"/>
    </source>
</evidence>
<evidence type="ECO:0000313" key="3">
    <source>
        <dbReference type="Proteomes" id="UP000077755"/>
    </source>
</evidence>
<proteinExistence type="predicted"/>
<dbReference type="EMBL" id="CP093345">
    <property type="protein sequence ID" value="WOG93114.1"/>
    <property type="molecule type" value="Genomic_DNA"/>
</dbReference>
<dbReference type="AlphaFoldDB" id="A0AAF0WPT3"/>
<feature type="coiled-coil region" evidence="1">
    <location>
        <begin position="84"/>
        <end position="146"/>
    </location>
</feature>
<name>A0AAF0WPT3_DAUCS</name>